<evidence type="ECO:0000313" key="4">
    <source>
        <dbReference type="Proteomes" id="UP000321638"/>
    </source>
</evidence>
<accession>A0A5C8PH94</accession>
<gene>
    <name evidence="3" type="ORF">FHP25_25020</name>
</gene>
<keyword evidence="4" id="KW-1185">Reference proteome</keyword>
<dbReference type="RefSeq" id="WP_147849720.1">
    <property type="nucleotide sequence ID" value="NZ_VDUZ01000032.1"/>
</dbReference>
<reference evidence="3 4" key="1">
    <citation type="submission" date="2019-06" db="EMBL/GenBank/DDBJ databases">
        <title>New taxonomy in bacterial strain CC-CFT640, isolated from vineyard.</title>
        <authorList>
            <person name="Lin S.-Y."/>
            <person name="Tsai C.-F."/>
            <person name="Young C.-C."/>
        </authorList>
    </citation>
    <scope>NUCLEOTIDE SEQUENCE [LARGE SCALE GENOMIC DNA]</scope>
    <source>
        <strain evidence="3 4">CC-CFT640</strain>
    </source>
</reference>
<dbReference type="EMBL" id="VDUZ01000032">
    <property type="protein sequence ID" value="TXL72561.1"/>
    <property type="molecule type" value="Genomic_DNA"/>
</dbReference>
<evidence type="ECO:0000256" key="1">
    <source>
        <dbReference type="SAM" id="Coils"/>
    </source>
</evidence>
<evidence type="ECO:0000313" key="3">
    <source>
        <dbReference type="EMBL" id="TXL72561.1"/>
    </source>
</evidence>
<keyword evidence="2" id="KW-0472">Membrane</keyword>
<feature type="coiled-coil region" evidence="1">
    <location>
        <begin position="1331"/>
        <end position="1365"/>
    </location>
</feature>
<dbReference type="Proteomes" id="UP000321638">
    <property type="component" value="Unassembled WGS sequence"/>
</dbReference>
<feature type="transmembrane region" description="Helical" evidence="2">
    <location>
        <begin position="750"/>
        <end position="769"/>
    </location>
</feature>
<proteinExistence type="predicted"/>
<evidence type="ECO:0000256" key="2">
    <source>
        <dbReference type="SAM" id="Phobius"/>
    </source>
</evidence>
<dbReference type="OrthoDB" id="1779742at2"/>
<keyword evidence="2" id="KW-1133">Transmembrane helix</keyword>
<sequence length="1369" mass="141963">MISARFGVEGDEAVEKALKKIEDGSRAAAQGFKEAGDAGTASADQITRALKTVEEGERQLAAAFKDALESGRTTADQMRTALEDLGGKAGAASGQIGDAARRANSALGELNLGAVTAGSTIGNVLGEAVTRAAGAIVDLGKSVFAAYGQMKDLAEQTGLTIAQIQAWRQVVAKSGEDVDILNRVMVVASRNIGLVAEGNQRLTAVLDRLGVGVLRADGSLRDFNGIVRDIIDAMARLDDQATRNALGAQFFGTGWIKLADAFKDGVKDVDAATDALVRHRALIDEGAREKIEALTKVVNSSSEAWKGLALNIVAGASPALIQVAKDAEGATTSFSKFLEVVSKWGGGLPSLSGVLGFQFGLSLTSPQYGPPTPTGSQASPRTREAQLEAELVASLKHHGGETIDSARIRAALNKVRDEILRVASDEVSEALSVHFYDNSPGTSRGYFNPGKSEPYGPPLPPGWGKRGGGGGGSVDQTAKEYERAKEALDKYLDSLARESDLSDESARERAGHVAELKAEELARAKVLRMTEDQIQAVGEEAKARALAAYDSKKAQEDQRRASEQAQREMERMAEREAQLLQQPAEQAIRNVYSLTTDIFKDAMSGNLDSWEDFWKRAKDIGRQYLAELATLLVIRPLIQPLISVAGLGGLVPGGMGGGAAGGVGGGIGSIGAGVPYPSAGASLGGGGLLGGMPGGGLFGGSGDLFGLGGFLRTPLFGGSLGSVASFEGVIPGMTGAEAYNYISGLPGQSAGLTVGGALAGIGSIGLGAYSLSQGNTIGGISGILGGGLGLLGAAVPALGFLGPVGMGIGLIGGLLGGLLGKKPKTPQEVTNISFAGGAMSSAMAMSRGRSLGTTGQAASGFTDAFGELLSGYGLSLGPGAIGGYILNSVGKNTGNQFIVGLGDYNRDPRESRAGLRSPEEAIGVLAGLLLRENARGGTLGGAGFTPTVSQIVQNTDLDSLDAIKAALDFAPVFDDLQKGTQNVTAMDRALRELDKQYDAVAAQTRQYGLDVGLVEKRRQEAIAQLAIDANADYRRREIGLTPGGQLRLALEDNAKGREQALKEAATLNAVSGVLVDINQIERTFAAERKAIIDQALGTTLQDLARGTDTITAAELAVRGLNQQFDNLAGLAEAAGGNVGLVRIRAQEAINKLATDVNADYRRRSLLMTPEGQLQVALEDLEVERKAAIANAQYLNQTVTGALADIDQIEAYYAARRVRIVEDSNAAMAQSMQGLRDVYNNILYGSLSGVSPGAAASGSQATYMATLAQARGGDRTALQRLGSDASAYITALAGAYGHGERFGAGREQVLADLASFLGTQPANTAGGGNADLSEAARVIAQQSELIDQLTAQVEVLTDQMALFLAQQRRS</sequence>
<protein>
    <recommendedName>
        <fullName evidence="5">Bacteriophage tail tape measure N-terminal domain-containing protein</fullName>
    </recommendedName>
</protein>
<name>A0A5C8PH94_9HYPH</name>
<organism evidence="3 4">
    <name type="scientific">Vineibacter terrae</name>
    <dbReference type="NCBI Taxonomy" id="2586908"/>
    <lineage>
        <taxon>Bacteria</taxon>
        <taxon>Pseudomonadati</taxon>
        <taxon>Pseudomonadota</taxon>
        <taxon>Alphaproteobacteria</taxon>
        <taxon>Hyphomicrobiales</taxon>
        <taxon>Vineibacter</taxon>
    </lineage>
</organism>
<evidence type="ECO:0008006" key="5">
    <source>
        <dbReference type="Google" id="ProtNLM"/>
    </source>
</evidence>
<comment type="caution">
    <text evidence="3">The sequence shown here is derived from an EMBL/GenBank/DDBJ whole genome shotgun (WGS) entry which is preliminary data.</text>
</comment>
<keyword evidence="2" id="KW-0812">Transmembrane</keyword>
<keyword evidence="1" id="KW-0175">Coiled coil</keyword>
<feature type="coiled-coil region" evidence="1">
    <location>
        <begin position="551"/>
        <end position="582"/>
    </location>
</feature>
<feature type="transmembrane region" description="Helical" evidence="2">
    <location>
        <begin position="776"/>
        <end position="794"/>
    </location>
</feature>